<dbReference type="SUPFAM" id="SSF52283">
    <property type="entry name" value="Formate/glycerate dehydrogenase catalytic domain-like"/>
    <property type="match status" value="1"/>
</dbReference>
<dbReference type="PANTHER" id="PTHR42789">
    <property type="entry name" value="D-ISOMER SPECIFIC 2-HYDROXYACID DEHYDROGENASE FAMILY PROTEIN (AFU_ORTHOLOGUE AFUA_6G10090)"/>
    <property type="match status" value="1"/>
</dbReference>
<organism evidence="5 6">
    <name type="scientific">Nocardiopsis coralli</name>
    <dbReference type="NCBI Taxonomy" id="2772213"/>
    <lineage>
        <taxon>Bacteria</taxon>
        <taxon>Bacillati</taxon>
        <taxon>Actinomycetota</taxon>
        <taxon>Actinomycetes</taxon>
        <taxon>Streptosporangiales</taxon>
        <taxon>Nocardiopsidaceae</taxon>
        <taxon>Nocardiopsis</taxon>
    </lineage>
</organism>
<gene>
    <name evidence="5" type="ORF">IDM40_14715</name>
</gene>
<dbReference type="PANTHER" id="PTHR42789:SF1">
    <property type="entry name" value="D-ISOMER SPECIFIC 2-HYDROXYACID DEHYDROGENASE FAMILY PROTEIN (AFU_ORTHOLOGUE AFUA_6G10090)"/>
    <property type="match status" value="1"/>
</dbReference>
<dbReference type="EMBL" id="JADBGI010000012">
    <property type="protein sequence ID" value="MBE2999950.1"/>
    <property type="molecule type" value="Genomic_DNA"/>
</dbReference>
<comment type="similarity">
    <text evidence="1">Belongs to the D-isomer specific 2-hydroxyacid dehydrogenase family.</text>
</comment>
<evidence type="ECO:0000259" key="4">
    <source>
        <dbReference type="Pfam" id="PF02826"/>
    </source>
</evidence>
<evidence type="ECO:0000313" key="6">
    <source>
        <dbReference type="Proteomes" id="UP000806528"/>
    </source>
</evidence>
<keyword evidence="2" id="KW-0560">Oxidoreductase</keyword>
<keyword evidence="6" id="KW-1185">Reference proteome</keyword>
<comment type="caution">
    <text evidence="5">The sequence shown here is derived from an EMBL/GenBank/DDBJ whole genome shotgun (WGS) entry which is preliminary data.</text>
</comment>
<dbReference type="InterPro" id="IPR050857">
    <property type="entry name" value="D-2-hydroxyacid_DH"/>
</dbReference>
<accession>A0ABR9P7Y0</accession>
<dbReference type="PROSITE" id="PS00671">
    <property type="entry name" value="D_2_HYDROXYACID_DH_3"/>
    <property type="match status" value="1"/>
</dbReference>
<dbReference type="SUPFAM" id="SSF51735">
    <property type="entry name" value="NAD(P)-binding Rossmann-fold domains"/>
    <property type="match status" value="1"/>
</dbReference>
<evidence type="ECO:0000313" key="5">
    <source>
        <dbReference type="EMBL" id="MBE2999950.1"/>
    </source>
</evidence>
<protein>
    <submittedName>
        <fullName evidence="5">2-hydroxyacid dehydrogenase</fullName>
    </submittedName>
</protein>
<evidence type="ECO:0000256" key="1">
    <source>
        <dbReference type="ARBA" id="ARBA00005854"/>
    </source>
</evidence>
<dbReference type="RefSeq" id="WP_193122576.1">
    <property type="nucleotide sequence ID" value="NZ_JADBGI010000012.1"/>
</dbReference>
<proteinExistence type="inferred from homology"/>
<dbReference type="Pfam" id="PF02826">
    <property type="entry name" value="2-Hacid_dh_C"/>
    <property type="match status" value="1"/>
</dbReference>
<dbReference type="InterPro" id="IPR029753">
    <property type="entry name" value="D-isomer_DH_CS"/>
</dbReference>
<evidence type="ECO:0000256" key="2">
    <source>
        <dbReference type="ARBA" id="ARBA00023002"/>
    </source>
</evidence>
<evidence type="ECO:0000256" key="3">
    <source>
        <dbReference type="ARBA" id="ARBA00023027"/>
    </source>
</evidence>
<dbReference type="CDD" id="cd12171">
    <property type="entry name" value="2-Hacid_dh_10"/>
    <property type="match status" value="1"/>
</dbReference>
<name>A0ABR9P7Y0_9ACTN</name>
<dbReference type="Gene3D" id="3.40.50.720">
    <property type="entry name" value="NAD(P)-binding Rossmann-like Domain"/>
    <property type="match status" value="2"/>
</dbReference>
<reference evidence="5 6" key="1">
    <citation type="submission" date="2020-09" db="EMBL/GenBank/DDBJ databases">
        <title>Diversity and distribution of actinomycetes associated with coral in the coast of Hainan.</title>
        <authorList>
            <person name="Li F."/>
        </authorList>
    </citation>
    <scope>NUCLEOTIDE SEQUENCE [LARGE SCALE GENOMIC DNA]</scope>
    <source>
        <strain evidence="5 6">HNM0947</strain>
    </source>
</reference>
<dbReference type="InterPro" id="IPR036291">
    <property type="entry name" value="NAD(P)-bd_dom_sf"/>
</dbReference>
<dbReference type="InterPro" id="IPR006140">
    <property type="entry name" value="D-isomer_DH_NAD-bd"/>
</dbReference>
<sequence>MTERHRQDGPRVVCAGDGFISSALLARALGRELPGVRTEHTDTGWPTEPFTGVDGVREASGDPRALAELVRGADALVTHLAPVTVQVIEAGAGTLRAIGVTRGGPVNVDTAAAERAGIPVVNLPGRNLGAVAEYCVGAMITALRGLPSAAARLSAGHWDAEGFRYERTGPELRACTVGLVGMGAVGRRVAELLRAFGSTVLAHDPYADPDEARRAGVRLVPLAELLAESDVVSLHARLTDETRHVIGAEALAAMRPGSLLVNTARGELVDHRALDRALDTGRLRGAVLDVFDPEPPAPGDPLTARPEVWATPHLAGASTQVAEESAERIAREVGRILRS</sequence>
<dbReference type="Proteomes" id="UP000806528">
    <property type="component" value="Unassembled WGS sequence"/>
</dbReference>
<feature type="domain" description="D-isomer specific 2-hydroxyacid dehydrogenase NAD-binding" evidence="4">
    <location>
        <begin position="137"/>
        <end position="315"/>
    </location>
</feature>
<keyword evidence="3" id="KW-0520">NAD</keyword>